<dbReference type="Gene3D" id="3.10.129.10">
    <property type="entry name" value="Hotdog Thioesterase"/>
    <property type="match status" value="1"/>
</dbReference>
<evidence type="ECO:0000313" key="8">
    <source>
        <dbReference type="Proteomes" id="UP000199005"/>
    </source>
</evidence>
<reference evidence="8 9" key="1">
    <citation type="submission" date="2016-10" db="EMBL/GenBank/DDBJ databases">
        <authorList>
            <person name="de Groot N.N."/>
        </authorList>
    </citation>
    <scope>NUCLEOTIDE SEQUENCE [LARGE SCALE GENOMIC DNA]</scope>
    <source>
        <strain evidence="5 8">DSM 1041</strain>
        <strain evidence="6 9">DSM 373</strain>
        <strain evidence="7 10">DSM 378</strain>
    </source>
</reference>
<dbReference type="GO" id="GO:0052816">
    <property type="term" value="F:long-chain fatty acyl-CoA hydrolase activity"/>
    <property type="evidence" value="ECO:0007669"/>
    <property type="project" value="TreeGrafter"/>
</dbReference>
<dbReference type="Proteomes" id="UP000199250">
    <property type="component" value="Unassembled WGS sequence"/>
</dbReference>
<evidence type="ECO:0000313" key="7">
    <source>
        <dbReference type="EMBL" id="SEQ06999.1"/>
    </source>
</evidence>
<name>A0A1H6QHG0_9GAMM</name>
<evidence type="ECO:0000256" key="1">
    <source>
        <dbReference type="ARBA" id="ARBA00010458"/>
    </source>
</evidence>
<dbReference type="EMBL" id="FNYO01000003">
    <property type="protein sequence ID" value="SEI43133.1"/>
    <property type="molecule type" value="Genomic_DNA"/>
</dbReference>
<proteinExistence type="inferred from homology"/>
<dbReference type="InterPro" id="IPR029069">
    <property type="entry name" value="HotDog_dom_sf"/>
</dbReference>
<dbReference type="RefSeq" id="WP_090619962.1">
    <property type="nucleotide sequence ID" value="NZ_FNYO01000003.1"/>
</dbReference>
<evidence type="ECO:0000313" key="6">
    <source>
        <dbReference type="EMBL" id="SEI93062.1"/>
    </source>
</evidence>
<dbReference type="GO" id="GO:0009062">
    <property type="term" value="P:fatty acid catabolic process"/>
    <property type="evidence" value="ECO:0007669"/>
    <property type="project" value="TreeGrafter"/>
</dbReference>
<dbReference type="OrthoDB" id="8894489at2"/>
<evidence type="ECO:0000259" key="4">
    <source>
        <dbReference type="PROSITE" id="PS51770"/>
    </source>
</evidence>
<accession>A0A1H6QHG0</accession>
<comment type="similarity">
    <text evidence="1">Belongs to the acyl coenzyme A hydrolase family.</text>
</comment>
<gene>
    <name evidence="6" type="ORF">SAMN04244572_02133</name>
    <name evidence="7" type="ORF">SAMN04244573_00939</name>
    <name evidence="5" type="ORF">SAMN04244579_00433</name>
</gene>
<dbReference type="GO" id="GO:0006637">
    <property type="term" value="P:acyl-CoA metabolic process"/>
    <property type="evidence" value="ECO:0007669"/>
    <property type="project" value="TreeGrafter"/>
</dbReference>
<dbReference type="Pfam" id="PF03061">
    <property type="entry name" value="4HBT"/>
    <property type="match status" value="1"/>
</dbReference>
<dbReference type="GO" id="GO:0005829">
    <property type="term" value="C:cytosol"/>
    <property type="evidence" value="ECO:0007669"/>
    <property type="project" value="TreeGrafter"/>
</dbReference>
<feature type="domain" description="HotDog ACOT-type" evidence="4">
    <location>
        <begin position="13"/>
        <end position="125"/>
    </location>
</feature>
<evidence type="ECO:0000313" key="9">
    <source>
        <dbReference type="Proteomes" id="UP000199250"/>
    </source>
</evidence>
<evidence type="ECO:0000313" key="5">
    <source>
        <dbReference type="EMBL" id="SEI43133.1"/>
    </source>
</evidence>
<dbReference type="CDD" id="cd03442">
    <property type="entry name" value="BFIT_BACH"/>
    <property type="match status" value="1"/>
</dbReference>
<dbReference type="Proteomes" id="UP000199005">
    <property type="component" value="Unassembled WGS sequence"/>
</dbReference>
<evidence type="ECO:0000313" key="10">
    <source>
        <dbReference type="Proteomes" id="UP000199267"/>
    </source>
</evidence>
<sequence length="143" mass="15973">MTPREQEIQRRIELSETRITKAVFPFTTNHHNTLFGGTALGWMDEISFITATRFCRLPTVTVSSDRVDFKHPIPGGSIVELVGRVVKVGNTSCKVEVEIFVEGMYCGTREKAITGVFSFVAIDEEKRPRAILPDFPVGRDEAA</sequence>
<evidence type="ECO:0000256" key="3">
    <source>
        <dbReference type="PROSITE-ProRule" id="PRU01106"/>
    </source>
</evidence>
<dbReference type="InterPro" id="IPR006683">
    <property type="entry name" value="Thioestr_dom"/>
</dbReference>
<keyword evidence="2 3" id="KW-0378">Hydrolase</keyword>
<dbReference type="FunFam" id="3.10.129.10:FF:000047">
    <property type="entry name" value="Acyl-CoA thioester hydrolase"/>
    <property type="match status" value="1"/>
</dbReference>
<organism evidence="5 8">
    <name type="scientific">Azotobacter beijerinckii</name>
    <dbReference type="NCBI Taxonomy" id="170623"/>
    <lineage>
        <taxon>Bacteria</taxon>
        <taxon>Pseudomonadati</taxon>
        <taxon>Pseudomonadota</taxon>
        <taxon>Gammaproteobacteria</taxon>
        <taxon>Pseudomonadales</taxon>
        <taxon>Pseudomonadaceae</taxon>
        <taxon>Azotobacter</taxon>
    </lineage>
</organism>
<dbReference type="PANTHER" id="PTHR11049:SF24">
    <property type="entry name" value="CYTOSOLIC ACYL COENZYME A THIOESTER HYDROLASE"/>
    <property type="match status" value="1"/>
</dbReference>
<dbReference type="EMBL" id="FNYQ01000032">
    <property type="protein sequence ID" value="SEI93062.1"/>
    <property type="molecule type" value="Genomic_DNA"/>
</dbReference>
<dbReference type="PANTHER" id="PTHR11049">
    <property type="entry name" value="ACYL COENZYME A THIOESTER HYDROLASE"/>
    <property type="match status" value="1"/>
</dbReference>
<dbReference type="SUPFAM" id="SSF54637">
    <property type="entry name" value="Thioesterase/thiol ester dehydrase-isomerase"/>
    <property type="match status" value="1"/>
</dbReference>
<protein>
    <submittedName>
        <fullName evidence="5">Acyl-CoA hydrolase</fullName>
    </submittedName>
</protein>
<dbReference type="STRING" id="170623.SAMN04244579_00433"/>
<dbReference type="AlphaFoldDB" id="A0A1H6QHG0"/>
<dbReference type="EMBL" id="FOFJ01000006">
    <property type="protein sequence ID" value="SEQ06999.1"/>
    <property type="molecule type" value="Genomic_DNA"/>
</dbReference>
<evidence type="ECO:0000256" key="2">
    <source>
        <dbReference type="ARBA" id="ARBA00022801"/>
    </source>
</evidence>
<dbReference type="PROSITE" id="PS51770">
    <property type="entry name" value="HOTDOG_ACOT"/>
    <property type="match status" value="1"/>
</dbReference>
<dbReference type="InterPro" id="IPR033120">
    <property type="entry name" value="HOTDOG_ACOT"/>
</dbReference>
<dbReference type="InterPro" id="IPR040170">
    <property type="entry name" value="Cytosol_ACT"/>
</dbReference>
<dbReference type="Proteomes" id="UP000199267">
    <property type="component" value="Unassembled WGS sequence"/>
</dbReference>